<dbReference type="NCBIfam" id="NF045541">
    <property type="entry name" value="scaf_prot_MCP2"/>
    <property type="match status" value="1"/>
</dbReference>
<dbReference type="Pfam" id="PF25209">
    <property type="entry name" value="Phage_capsid_4"/>
    <property type="match status" value="1"/>
</dbReference>
<organism evidence="1 2">
    <name type="scientific">Pannonibacter tanglangensis</name>
    <dbReference type="NCBI Taxonomy" id="2750084"/>
    <lineage>
        <taxon>Bacteria</taxon>
        <taxon>Pseudomonadati</taxon>
        <taxon>Pseudomonadota</taxon>
        <taxon>Alphaproteobacteria</taxon>
        <taxon>Hyphomicrobiales</taxon>
        <taxon>Stappiaceae</taxon>
        <taxon>Pannonibacter</taxon>
    </lineage>
</organism>
<comment type="caution">
    <text evidence="1">The sequence shown here is derived from an EMBL/GenBank/DDBJ whole genome shotgun (WGS) entry which is preliminary data.</text>
</comment>
<accession>A0ABW9ZM69</accession>
<gene>
    <name evidence="1" type="ORF">GWI71_09055</name>
</gene>
<dbReference type="Proteomes" id="UP000541347">
    <property type="component" value="Unassembled WGS sequence"/>
</dbReference>
<dbReference type="EMBL" id="JAABLP010000002">
    <property type="protein sequence ID" value="NBN63825.1"/>
    <property type="molecule type" value="Genomic_DNA"/>
</dbReference>
<dbReference type="RefSeq" id="WP_161675784.1">
    <property type="nucleotide sequence ID" value="NZ_JAABLP010000002.1"/>
</dbReference>
<proteinExistence type="predicted"/>
<sequence>MKNIRSSFSGSRTLDVAARTVEVVLATETPVRRRDALGQYDEVLRCSPDALVPDRLDVLPVLDSHRSGEMADRLGQVVPGSVRFEPGRIVATVRLARSEKADALLQELQDGATLGVSVGYQILTAVETGKAPARTITASLWQALEASFVAIPADPAARTRSAETGEIRMSHESSTSDRRAVEILAAARIAKIDATDEIVTRALADGTSVTDFRSQLLDVLASRQPHIHTQIETRGMQDGNRTRAEAMTDALLTRMNPAHRPAPDAREFVGLSAAELARQCLHARGEQTHGMAPGALVTRALHTTSDFPLVLANAATKQLQTAYASVPAALRRIARESTARNFRPKMSVRLDGPPKLVPVNEHGEYKRGTWFEAAESYSVATFGRVFAISRAALINDDLGAFAEAAARMGQVVSTLEAELLSSLLSSNPVMSDGNALFSTPHRNVAAATALSVPAIGAARTLMRRQVDQASHLVNVSPRYLVVPVELEMAGEQAIAEIAAARPDDANPFAGRLELVVEPRLVDPKAWYLAADPAAIVGLEYAYLEGQPGPYIETRSGFDVDGVEIKVRHDFGAGWLDWRGIVRNPGE</sequence>
<keyword evidence="2" id="KW-1185">Reference proteome</keyword>
<evidence type="ECO:0000313" key="1">
    <source>
        <dbReference type="EMBL" id="NBN63825.1"/>
    </source>
</evidence>
<name>A0ABW9ZM69_9HYPH</name>
<protein>
    <submittedName>
        <fullName evidence="1">Peptidase U35</fullName>
    </submittedName>
</protein>
<reference evidence="1 2" key="1">
    <citation type="submission" date="2020-01" db="EMBL/GenBank/DDBJ databases">
        <authorList>
            <person name="Peng S.Y."/>
            <person name="Li J."/>
            <person name="Wang M."/>
            <person name="Wang L."/>
            <person name="Wang C.Q."/>
            <person name="Wang J.R."/>
        </authorList>
    </citation>
    <scope>NUCLEOTIDE SEQUENCE [LARGE SCALE GENOMIC DNA]</scope>
    <source>
        <strain evidence="1 2">XCT-34</strain>
    </source>
</reference>
<evidence type="ECO:0000313" key="2">
    <source>
        <dbReference type="Proteomes" id="UP000541347"/>
    </source>
</evidence>